<evidence type="ECO:0000259" key="1">
    <source>
        <dbReference type="Pfam" id="PF01676"/>
    </source>
</evidence>
<comment type="caution">
    <text evidence="2">The sequence shown here is derived from an EMBL/GenBank/DDBJ whole genome shotgun (WGS) entry which is preliminary data.</text>
</comment>
<dbReference type="GO" id="GO:0005829">
    <property type="term" value="C:cytosol"/>
    <property type="evidence" value="ECO:0007669"/>
    <property type="project" value="TreeGrafter"/>
</dbReference>
<evidence type="ECO:0000313" key="2">
    <source>
        <dbReference type="EMBL" id="HHJ81038.1"/>
    </source>
</evidence>
<dbReference type="SUPFAM" id="SSF53649">
    <property type="entry name" value="Alkaline phosphatase-like"/>
    <property type="match status" value="1"/>
</dbReference>
<dbReference type="InterPro" id="IPR006124">
    <property type="entry name" value="Metalloenzyme"/>
</dbReference>
<protein>
    <submittedName>
        <fullName evidence="2">2,3-bisphosphoglycerate-independent phosphoglycerate mutase</fullName>
    </submittedName>
</protein>
<dbReference type="GO" id="GO:0004619">
    <property type="term" value="F:phosphoglycerate mutase activity"/>
    <property type="evidence" value="ECO:0007669"/>
    <property type="project" value="InterPro"/>
</dbReference>
<dbReference type="AlphaFoldDB" id="A0A832N3Y2"/>
<dbReference type="Gene3D" id="3.40.720.10">
    <property type="entry name" value="Alkaline Phosphatase, subunit A"/>
    <property type="match status" value="1"/>
</dbReference>
<proteinExistence type="predicted"/>
<feature type="domain" description="Metalloenzyme" evidence="1">
    <location>
        <begin position="42"/>
        <end position="232"/>
    </location>
</feature>
<sequence length="258" mass="28238">QITAALSKPVFDSFDRGDVKPINVTCFTNYDSYFDLPYAFEEEQAEATLAETISNIGLNQFHCAETEKYAHVTYFFNGGKGDAFINEERLIIPSPKVATYDEQPEMSAQVVADCVIEKMRNQQHAFIVVNFANGDMVGHTAIREAVIKAVETLDHEVGRVLDTAIKADYSVVVTADHGNCEQLIDPITGVAHTQHTTNPVPCMIIDQIKWQLAGEGGLKDIAPTVLHLMGLQQPGAMTGHSLLLKPMDSSNTLKKASG</sequence>
<name>A0A832N3Y2_9GAMM</name>
<dbReference type="InterPro" id="IPR017850">
    <property type="entry name" value="Alkaline_phosphatase_core_sf"/>
</dbReference>
<dbReference type="InterPro" id="IPR005995">
    <property type="entry name" value="Pgm_bpd_ind"/>
</dbReference>
<dbReference type="Proteomes" id="UP000885832">
    <property type="component" value="Unassembled WGS sequence"/>
</dbReference>
<dbReference type="GO" id="GO:0030145">
    <property type="term" value="F:manganese ion binding"/>
    <property type="evidence" value="ECO:0007669"/>
    <property type="project" value="TreeGrafter"/>
</dbReference>
<dbReference type="Pfam" id="PF01676">
    <property type="entry name" value="Metalloenzyme"/>
    <property type="match status" value="1"/>
</dbReference>
<dbReference type="EMBL" id="DRNF01000338">
    <property type="protein sequence ID" value="HHJ81038.1"/>
    <property type="molecule type" value="Genomic_DNA"/>
</dbReference>
<gene>
    <name evidence="2" type="ORF">ENJ65_05345</name>
</gene>
<dbReference type="PANTHER" id="PTHR31637:SF0">
    <property type="entry name" value="2,3-BISPHOSPHOGLYCERATE-INDEPENDENT PHOSPHOGLYCERATE MUTASE"/>
    <property type="match status" value="1"/>
</dbReference>
<reference evidence="2" key="1">
    <citation type="journal article" date="2020" name="mSystems">
        <title>Genome- and Community-Level Interaction Insights into Carbon Utilization and Element Cycling Functions of Hydrothermarchaeota in Hydrothermal Sediment.</title>
        <authorList>
            <person name="Zhou Z."/>
            <person name="Liu Y."/>
            <person name="Xu W."/>
            <person name="Pan J."/>
            <person name="Luo Z.H."/>
            <person name="Li M."/>
        </authorList>
    </citation>
    <scope>NUCLEOTIDE SEQUENCE [LARGE SCALE GENOMIC DNA]</scope>
    <source>
        <strain evidence="2">HyVt-505</strain>
    </source>
</reference>
<dbReference type="GO" id="GO:0006007">
    <property type="term" value="P:glucose catabolic process"/>
    <property type="evidence" value="ECO:0007669"/>
    <property type="project" value="InterPro"/>
</dbReference>
<feature type="non-terminal residue" evidence="2">
    <location>
        <position position="1"/>
    </location>
</feature>
<accession>A0A832N3Y2</accession>
<dbReference type="PANTHER" id="PTHR31637">
    <property type="entry name" value="2,3-BISPHOSPHOGLYCERATE-INDEPENDENT PHOSPHOGLYCERATE MUTASE"/>
    <property type="match status" value="1"/>
</dbReference>
<organism evidence="2">
    <name type="scientific">Candidatus Tenderia electrophaga</name>
    <dbReference type="NCBI Taxonomy" id="1748243"/>
    <lineage>
        <taxon>Bacteria</taxon>
        <taxon>Pseudomonadati</taxon>
        <taxon>Pseudomonadota</taxon>
        <taxon>Gammaproteobacteria</taxon>
        <taxon>Candidatus Tenderiales</taxon>
        <taxon>Candidatus Tenderiaceae</taxon>
        <taxon>Candidatus Tenderia</taxon>
    </lineage>
</organism>